<name>A0ABZ2TEI9_9ENTE</name>
<dbReference type="InterPro" id="IPR011335">
    <property type="entry name" value="Restrct_endonuc-II-like"/>
</dbReference>
<dbReference type="Pfam" id="PF03852">
    <property type="entry name" value="Vsr"/>
    <property type="match status" value="1"/>
</dbReference>
<gene>
    <name evidence="7" type="ORF">A5866_003310</name>
</gene>
<evidence type="ECO:0000256" key="3">
    <source>
        <dbReference type="ARBA" id="ARBA00022763"/>
    </source>
</evidence>
<dbReference type="GO" id="GO:0004519">
    <property type="term" value="F:endonuclease activity"/>
    <property type="evidence" value="ECO:0007669"/>
    <property type="project" value="UniProtKB-KW"/>
</dbReference>
<dbReference type="Gene3D" id="3.40.960.10">
    <property type="entry name" value="VSR Endonuclease"/>
    <property type="match status" value="1"/>
</dbReference>
<evidence type="ECO:0000256" key="1">
    <source>
        <dbReference type="ARBA" id="ARBA00022722"/>
    </source>
</evidence>
<dbReference type="EMBL" id="CP147248">
    <property type="protein sequence ID" value="WYJ88182.1"/>
    <property type="molecule type" value="Genomic_DNA"/>
</dbReference>
<dbReference type="RefSeq" id="WP_086444789.1">
    <property type="nucleotide sequence ID" value="NZ_CP147248.1"/>
</dbReference>
<evidence type="ECO:0000313" key="7">
    <source>
        <dbReference type="EMBL" id="WYJ88182.1"/>
    </source>
</evidence>
<evidence type="ECO:0000256" key="2">
    <source>
        <dbReference type="ARBA" id="ARBA00022759"/>
    </source>
</evidence>
<reference evidence="8" key="1">
    <citation type="submission" date="2017-05" db="EMBL/GenBank/DDBJ databases">
        <title>The Genome Sequence of EEnterococcus faecalis 9F2_4866.</title>
        <authorList>
            <consortium name="The Broad Institute Genomics Platform"/>
            <consortium name="The Broad Institute Genomic Center for Infectious Diseases"/>
            <person name="Earl A."/>
            <person name="Manson A."/>
            <person name="Schwartman J."/>
            <person name="Gilmore M."/>
            <person name="Abouelleil A."/>
            <person name="Cao P."/>
            <person name="Chapman S."/>
            <person name="Cusick C."/>
            <person name="Shea T."/>
            <person name="Young S."/>
            <person name="Neafsey D."/>
            <person name="Nusbaum C."/>
            <person name="Birren B."/>
        </authorList>
    </citation>
    <scope>NUCLEOTIDE SEQUENCE [LARGE SCALE GENOMIC DNA]</scope>
    <source>
        <strain evidence="8">12C11_DIV0727</strain>
    </source>
</reference>
<accession>A0ABZ2TEI9</accession>
<keyword evidence="3" id="KW-0227">DNA damage</keyword>
<evidence type="ECO:0000313" key="8">
    <source>
        <dbReference type="Proteomes" id="UP000195080"/>
    </source>
</evidence>
<comment type="similarity">
    <text evidence="6">Belongs to the Vsr family.</text>
</comment>
<sequence>MKHQKLKTSPAISKRMSNVKLKGGKAETILAKSLWNSGIRYRKNYKKLPGSPDIAITKYKIAIFVDGEFWHGFDWENRKQKLKKNKEYWIEKIEENIARDTRNNELLIKDNWTVIHFWEKEVLKNLEECISKVHSSINNQYL</sequence>
<evidence type="ECO:0000256" key="4">
    <source>
        <dbReference type="ARBA" id="ARBA00022801"/>
    </source>
</evidence>
<evidence type="ECO:0000256" key="6">
    <source>
        <dbReference type="ARBA" id="ARBA00029466"/>
    </source>
</evidence>
<dbReference type="Proteomes" id="UP000195080">
    <property type="component" value="Chromosome"/>
</dbReference>
<dbReference type="SUPFAM" id="SSF52980">
    <property type="entry name" value="Restriction endonuclease-like"/>
    <property type="match status" value="1"/>
</dbReference>
<keyword evidence="5" id="KW-0234">DNA repair</keyword>
<proteinExistence type="inferred from homology"/>
<protein>
    <submittedName>
        <fullName evidence="7">DNA mismatch endonuclease, patch repair protein</fullName>
    </submittedName>
</protein>
<evidence type="ECO:0000256" key="5">
    <source>
        <dbReference type="ARBA" id="ARBA00023204"/>
    </source>
</evidence>
<keyword evidence="2 7" id="KW-0255">Endonuclease</keyword>
<dbReference type="CDD" id="cd00221">
    <property type="entry name" value="Vsr"/>
    <property type="match status" value="1"/>
</dbReference>
<keyword evidence="1" id="KW-0540">Nuclease</keyword>
<organism evidence="7 8">
    <name type="scientific">Candidatus Enterococcus lemimoniae</name>
    <dbReference type="NCBI Taxonomy" id="1834167"/>
    <lineage>
        <taxon>Bacteria</taxon>
        <taxon>Bacillati</taxon>
        <taxon>Bacillota</taxon>
        <taxon>Bacilli</taxon>
        <taxon>Lactobacillales</taxon>
        <taxon>Enterococcaceae</taxon>
        <taxon>Enterococcus</taxon>
    </lineage>
</organism>
<keyword evidence="4" id="KW-0378">Hydrolase</keyword>
<dbReference type="NCBIfam" id="TIGR00632">
    <property type="entry name" value="vsr"/>
    <property type="match status" value="1"/>
</dbReference>
<keyword evidence="8" id="KW-1185">Reference proteome</keyword>
<dbReference type="InterPro" id="IPR004603">
    <property type="entry name" value="DNA_mismatch_endonuc_vsr"/>
</dbReference>